<accession>A0A7K0BX18</accession>
<evidence type="ECO:0000256" key="1">
    <source>
        <dbReference type="SAM" id="MobiDB-lite"/>
    </source>
</evidence>
<keyword evidence="3" id="KW-1185">Reference proteome</keyword>
<feature type="region of interest" description="Disordered" evidence="1">
    <location>
        <begin position="56"/>
        <end position="98"/>
    </location>
</feature>
<dbReference type="RefSeq" id="WP_194293364.1">
    <property type="nucleotide sequence ID" value="NZ_WEGH01000002.1"/>
</dbReference>
<sequence length="98" mass="10328">MFMNADRLPCGGPRPDAPDAVRPWGLRRMAPYKHTISVGFVATHIDPVTQMGAAADGELIGARHKRSNTGTENPTGTGGGDGQKQGGDTDHSQDSDQD</sequence>
<proteinExistence type="predicted"/>
<dbReference type="InterPro" id="IPR025843">
    <property type="entry name" value="Actino_peptide"/>
</dbReference>
<dbReference type="NCBIfam" id="TIGR04186">
    <property type="entry name" value="GRASP_targ"/>
    <property type="match status" value="1"/>
</dbReference>
<feature type="compositionally biased region" description="Gly residues" evidence="1">
    <location>
        <begin position="76"/>
        <end position="85"/>
    </location>
</feature>
<feature type="compositionally biased region" description="Basic and acidic residues" evidence="1">
    <location>
        <begin position="87"/>
        <end position="98"/>
    </location>
</feature>
<reference evidence="2 3" key="1">
    <citation type="submission" date="2019-10" db="EMBL/GenBank/DDBJ databases">
        <title>Actinomadura rubteroloni sp. nov. and Actinomadura macrotermitis sp. nov., isolated from the gut of fungus growing-termite Macrotermes natalensis.</title>
        <authorList>
            <person name="Benndorf R."/>
            <person name="Martin K."/>
            <person name="Kuefner M."/>
            <person name="De Beer W."/>
            <person name="Kaster A.-K."/>
            <person name="Vollmers J."/>
            <person name="Poulsen M."/>
            <person name="Beemelmanns C."/>
        </authorList>
    </citation>
    <scope>NUCLEOTIDE SEQUENCE [LARGE SCALE GENOMIC DNA]</scope>
    <source>
        <strain evidence="2 3">RB68</strain>
    </source>
</reference>
<comment type="caution">
    <text evidence="2">The sequence shown here is derived from an EMBL/GenBank/DDBJ whole genome shotgun (WGS) entry which is preliminary data.</text>
</comment>
<protein>
    <recommendedName>
        <fullName evidence="4">ATP-grasp-modified RiPP</fullName>
    </recommendedName>
</protein>
<evidence type="ECO:0000313" key="2">
    <source>
        <dbReference type="EMBL" id="MQY05717.1"/>
    </source>
</evidence>
<dbReference type="Proteomes" id="UP000487268">
    <property type="component" value="Unassembled WGS sequence"/>
</dbReference>
<dbReference type="Pfam" id="PF14408">
    <property type="entry name" value="Actino_peptide"/>
    <property type="match status" value="1"/>
</dbReference>
<evidence type="ECO:0000313" key="3">
    <source>
        <dbReference type="Proteomes" id="UP000487268"/>
    </source>
</evidence>
<name>A0A7K0BX18_9ACTN</name>
<dbReference type="InterPro" id="IPR026496">
    <property type="entry name" value="GRASP_targ"/>
</dbReference>
<evidence type="ECO:0008006" key="4">
    <source>
        <dbReference type="Google" id="ProtNLM"/>
    </source>
</evidence>
<dbReference type="EMBL" id="WEGH01000002">
    <property type="protein sequence ID" value="MQY05717.1"/>
    <property type="molecule type" value="Genomic_DNA"/>
</dbReference>
<dbReference type="AlphaFoldDB" id="A0A7K0BX18"/>
<gene>
    <name evidence="2" type="ORF">ACRB68_37940</name>
</gene>
<organism evidence="2 3">
    <name type="scientific">Actinomadura macrotermitis</name>
    <dbReference type="NCBI Taxonomy" id="2585200"/>
    <lineage>
        <taxon>Bacteria</taxon>
        <taxon>Bacillati</taxon>
        <taxon>Actinomycetota</taxon>
        <taxon>Actinomycetes</taxon>
        <taxon>Streptosporangiales</taxon>
        <taxon>Thermomonosporaceae</taxon>
        <taxon>Actinomadura</taxon>
    </lineage>
</organism>